<sequence>MKRLLKLRSAFVLSEAMIAFSLLTAVLFVEAQSVQDYLLKERALQKQSKEVHEVKMALLADLEKVSSE</sequence>
<name>A0ABS5QZY0_9LACO</name>
<protein>
    <submittedName>
        <fullName evidence="1">Uncharacterized protein</fullName>
    </submittedName>
</protein>
<evidence type="ECO:0000313" key="1">
    <source>
        <dbReference type="EMBL" id="MBS9338755.1"/>
    </source>
</evidence>
<dbReference type="EMBL" id="JAAMFK010000004">
    <property type="protein sequence ID" value="MBS9338755.1"/>
    <property type="molecule type" value="Genomic_DNA"/>
</dbReference>
<dbReference type="RefSeq" id="WP_213809040.1">
    <property type="nucleotide sequence ID" value="NZ_JAAMFK010000004.1"/>
</dbReference>
<gene>
    <name evidence="1" type="ORF">G6R29_03840</name>
</gene>
<organism evidence="1 2">
    <name type="scientific">Fructobacillus broussonetiae</name>
    <dbReference type="NCBI Taxonomy" id="2713173"/>
    <lineage>
        <taxon>Bacteria</taxon>
        <taxon>Bacillati</taxon>
        <taxon>Bacillota</taxon>
        <taxon>Bacilli</taxon>
        <taxon>Lactobacillales</taxon>
        <taxon>Lactobacillaceae</taxon>
        <taxon>Fructobacillus</taxon>
    </lineage>
</organism>
<dbReference type="Proteomes" id="UP001519504">
    <property type="component" value="Unassembled WGS sequence"/>
</dbReference>
<proteinExistence type="predicted"/>
<comment type="caution">
    <text evidence="1">The sequence shown here is derived from an EMBL/GenBank/DDBJ whole genome shotgun (WGS) entry which is preliminary data.</text>
</comment>
<reference evidence="1 2" key="1">
    <citation type="submission" date="2020-02" db="EMBL/GenBank/DDBJ databases">
        <title>Fructobacillus sp. isolated from paper mulberry of Taiwan.</title>
        <authorList>
            <person name="Lin S.-T."/>
        </authorList>
    </citation>
    <scope>NUCLEOTIDE SEQUENCE [LARGE SCALE GENOMIC DNA]</scope>
    <source>
        <strain evidence="1 2">M2-14</strain>
    </source>
</reference>
<evidence type="ECO:0000313" key="2">
    <source>
        <dbReference type="Proteomes" id="UP001519504"/>
    </source>
</evidence>
<keyword evidence="2" id="KW-1185">Reference proteome</keyword>
<accession>A0ABS5QZY0</accession>